<dbReference type="Pfam" id="PF09843">
    <property type="entry name" value="DUF2070"/>
    <property type="match status" value="1"/>
</dbReference>
<evidence type="ECO:0000313" key="3">
    <source>
        <dbReference type="EMBL" id="HIP56616.1"/>
    </source>
</evidence>
<keyword evidence="1" id="KW-1133">Transmembrane helix</keyword>
<gene>
    <name evidence="3" type="ORF">EYH02_00885</name>
</gene>
<evidence type="ECO:0000256" key="1">
    <source>
        <dbReference type="SAM" id="Phobius"/>
    </source>
</evidence>
<feature type="transmembrane region" description="Helical" evidence="1">
    <location>
        <begin position="90"/>
        <end position="112"/>
    </location>
</feature>
<protein>
    <submittedName>
        <fullName evidence="3">DUF2070 family protein</fullName>
    </submittedName>
</protein>
<name>A0A832YYI3_9CREN</name>
<dbReference type="EMBL" id="DQTV01000017">
    <property type="protein sequence ID" value="HIP56616.1"/>
    <property type="molecule type" value="Genomic_DNA"/>
</dbReference>
<feature type="transmembrane region" description="Helical" evidence="1">
    <location>
        <begin position="48"/>
        <end position="70"/>
    </location>
</feature>
<keyword evidence="1" id="KW-0472">Membrane</keyword>
<feature type="transmembrane region" description="Helical" evidence="1">
    <location>
        <begin position="148"/>
        <end position="166"/>
    </location>
</feature>
<dbReference type="InterPro" id="IPR019204">
    <property type="entry name" value="DUF2070_membrane"/>
</dbReference>
<sequence>MLDKQVLRYYTSLSMMPSTTQGAVILYLGIALAIVGLNVVFNPSVYVFVLHTLLLSFFPLFLVTIVPFFNIKRACTLGALSLAPTLPLEVLGAITNVYGLCYAALPLIPSLVVRGVSGKNRRSVTIALYAAIAEALFVFTERVDIPDVLIRAAILGTALGITYSIARQIRIVGERRGRDLFRLAYAWSRLILAQDGSELEKFFNAIAREESVRVRALVFKRDDGSNIALIVPEVHFGPFRYLGSSALPYQIEQRLPPQFRAFVLHGAGSHERNASHSLESERLAAIIADALQHHTTCRGDVYSPMRVSDGVREALVIPTAQLILIAISNPTTGGDDLPYEVQREADAIANAYGYAGAVIVDCHNLEGKLETDYRKFIPLLRSALSRTPRPCHHLAVGYGEGHAPLVRGLCNSKVKALVIECDSKRYALIYLYGNNAKLGVRTTIRRLLIDRGFSDVEVVTADDHTCSGTTFDAPYYAVEPSPLLFKACIQAVEHAMTDLRKSVCCHLDISIRTKLVGNAIFELLELVKEVGETVIRRLKMGMGAVYAIALTSALLRGLHLL</sequence>
<accession>A0A832YYI3</accession>
<feature type="transmembrane region" description="Helical" evidence="1">
    <location>
        <begin position="20"/>
        <end position="41"/>
    </location>
</feature>
<comment type="caution">
    <text evidence="3">The sequence shown here is derived from an EMBL/GenBank/DDBJ whole genome shotgun (WGS) entry which is preliminary data.</text>
</comment>
<feature type="domain" description="DUF2070" evidence="2">
    <location>
        <begin position="8"/>
        <end position="535"/>
    </location>
</feature>
<reference evidence="3" key="1">
    <citation type="journal article" date="2020" name="ISME J.">
        <title>Gammaproteobacteria mediating utilization of methyl-, sulfur- and petroleum organic compounds in deep ocean hydrothermal plumes.</title>
        <authorList>
            <person name="Zhou Z."/>
            <person name="Liu Y."/>
            <person name="Pan J."/>
            <person name="Cron B.R."/>
            <person name="Toner B.M."/>
            <person name="Anantharaman K."/>
            <person name="Breier J.A."/>
            <person name="Dick G.J."/>
            <person name="Li M."/>
        </authorList>
    </citation>
    <scope>NUCLEOTIDE SEQUENCE</scope>
    <source>
        <strain evidence="3">SZUA-1435</strain>
    </source>
</reference>
<dbReference type="AlphaFoldDB" id="A0A832YYI3"/>
<evidence type="ECO:0000259" key="2">
    <source>
        <dbReference type="Pfam" id="PF09843"/>
    </source>
</evidence>
<organism evidence="3 4">
    <name type="scientific">Ignisphaera aggregans</name>
    <dbReference type="NCBI Taxonomy" id="334771"/>
    <lineage>
        <taxon>Archaea</taxon>
        <taxon>Thermoproteota</taxon>
        <taxon>Thermoprotei</taxon>
        <taxon>Desulfurococcales</taxon>
        <taxon>Desulfurococcaceae</taxon>
        <taxon>Ignisphaera</taxon>
    </lineage>
</organism>
<evidence type="ECO:0000313" key="4">
    <source>
        <dbReference type="Proteomes" id="UP000605805"/>
    </source>
</evidence>
<dbReference type="Proteomes" id="UP000605805">
    <property type="component" value="Unassembled WGS sequence"/>
</dbReference>
<proteinExistence type="predicted"/>
<keyword evidence="1" id="KW-0812">Transmembrane</keyword>